<evidence type="ECO:0000256" key="1">
    <source>
        <dbReference type="ARBA" id="ARBA00006484"/>
    </source>
</evidence>
<evidence type="ECO:0000313" key="4">
    <source>
        <dbReference type="EMBL" id="NRF17768.1"/>
    </source>
</evidence>
<comment type="caution">
    <text evidence="4">The sequence shown here is derived from an EMBL/GenBank/DDBJ whole genome shotgun (WGS) entry which is preliminary data.</text>
</comment>
<reference evidence="4" key="1">
    <citation type="submission" date="2019-07" db="EMBL/GenBank/DDBJ databases">
        <title>FDA dAtabase for Regulatory Grade micrObial Sequences (FDA-ARGOS): Supporting development and validation of Infectious Disease Dx tests.</title>
        <authorList>
            <person name="Bachman M."/>
            <person name="Young C."/>
            <person name="Tallon L."/>
            <person name="Sadzewicz L."/>
            <person name="Vavikolanu K."/>
            <person name="Mehta A."/>
            <person name="Aluvathingal J."/>
            <person name="Nadendla S."/>
            <person name="Nandy P."/>
            <person name="Geyer C."/>
            <person name="Yan Y."/>
            <person name="Sichtig H."/>
        </authorList>
    </citation>
    <scope>NUCLEOTIDE SEQUENCE</scope>
    <source>
        <strain evidence="4">FDAARGOS_618</strain>
        <plasmid evidence="4">unnamed2</plasmid>
    </source>
</reference>
<comment type="similarity">
    <text evidence="1 3">Belongs to the short-chain dehydrogenases/reductases (SDR) family.</text>
</comment>
<sequence>MNGPKRTEPSLSRPASGIGLPGFQKLVVTGATSGIGKATVMALRERGLTVYAVGRNEAILAELSQACGSIPVAADVRDAAAIAAALEGVEVDILINNAGILSTRATFHEIDPTEIDAMIDVNLKAPMHLTRAFLPGMVKRRRGHLIYIGSSGGQAPYPNMGAYGPSKAGLSLFCDNLRCDLLGTSVRVSEIVPGRVETSLYRTSIPDGQANAVLYDGYRSIQPENIAQIIGNVIDLPVFVDVARVEVFPTDQATGGGSMVKYQQ</sequence>
<geneLocation type="plasmid" evidence="4">
    <name>unnamed2</name>
</geneLocation>
<dbReference type="PANTHER" id="PTHR44196:SF1">
    <property type="entry name" value="DEHYDROGENASE_REDUCTASE SDR FAMILY MEMBER 7B"/>
    <property type="match status" value="1"/>
</dbReference>
<dbReference type="PANTHER" id="PTHR44196">
    <property type="entry name" value="DEHYDROGENASE/REDUCTASE SDR FAMILY MEMBER 7B"/>
    <property type="match status" value="1"/>
</dbReference>
<dbReference type="Proteomes" id="UP001155820">
    <property type="component" value="Unassembled WGS sequence"/>
</dbReference>
<name>A0AA44IWS0_9HYPH</name>
<gene>
    <name evidence="4" type="ORF">FOB26_01180</name>
</gene>
<evidence type="ECO:0000256" key="2">
    <source>
        <dbReference type="ARBA" id="ARBA00023002"/>
    </source>
</evidence>
<dbReference type="Pfam" id="PF00106">
    <property type="entry name" value="adh_short"/>
    <property type="match status" value="1"/>
</dbReference>
<dbReference type="InterPro" id="IPR002347">
    <property type="entry name" value="SDR_fam"/>
</dbReference>
<dbReference type="GO" id="GO:0016491">
    <property type="term" value="F:oxidoreductase activity"/>
    <property type="evidence" value="ECO:0007669"/>
    <property type="project" value="UniProtKB-KW"/>
</dbReference>
<accession>A0AA44IWS0</accession>
<dbReference type="GO" id="GO:0016020">
    <property type="term" value="C:membrane"/>
    <property type="evidence" value="ECO:0007669"/>
    <property type="project" value="TreeGrafter"/>
</dbReference>
<dbReference type="EMBL" id="JABRWM010000002">
    <property type="protein sequence ID" value="NRF17768.1"/>
    <property type="molecule type" value="Genomic_DNA"/>
</dbReference>
<keyword evidence="2" id="KW-0560">Oxidoreductase</keyword>
<protein>
    <submittedName>
        <fullName evidence="4">SDR family oxidoreductase</fullName>
    </submittedName>
</protein>
<dbReference type="AlphaFoldDB" id="A0AA44IWS0"/>
<dbReference type="PRINTS" id="PR00080">
    <property type="entry name" value="SDRFAMILY"/>
</dbReference>
<dbReference type="PRINTS" id="PR00081">
    <property type="entry name" value="GDHRDH"/>
</dbReference>
<evidence type="ECO:0000256" key="3">
    <source>
        <dbReference type="RuleBase" id="RU000363"/>
    </source>
</evidence>
<organism evidence="4 5">
    <name type="scientific">Agrobacterium pusense</name>
    <dbReference type="NCBI Taxonomy" id="648995"/>
    <lineage>
        <taxon>Bacteria</taxon>
        <taxon>Pseudomonadati</taxon>
        <taxon>Pseudomonadota</taxon>
        <taxon>Alphaproteobacteria</taxon>
        <taxon>Hyphomicrobiales</taxon>
        <taxon>Rhizobiaceae</taxon>
        <taxon>Rhizobium/Agrobacterium group</taxon>
        <taxon>Agrobacterium</taxon>
    </lineage>
</organism>
<dbReference type="Gene3D" id="3.40.50.720">
    <property type="entry name" value="NAD(P)-binding Rossmann-like Domain"/>
    <property type="match status" value="1"/>
</dbReference>
<keyword evidence="4" id="KW-0614">Plasmid</keyword>
<dbReference type="InterPro" id="IPR036291">
    <property type="entry name" value="NAD(P)-bd_dom_sf"/>
</dbReference>
<evidence type="ECO:0000313" key="5">
    <source>
        <dbReference type="Proteomes" id="UP001155820"/>
    </source>
</evidence>
<proteinExistence type="inferred from homology"/>
<keyword evidence="5" id="KW-1185">Reference proteome</keyword>
<dbReference type="SUPFAM" id="SSF51735">
    <property type="entry name" value="NAD(P)-binding Rossmann-fold domains"/>
    <property type="match status" value="1"/>
</dbReference>